<evidence type="ECO:0000313" key="13">
    <source>
        <dbReference type="EMBL" id="BAM00427.1"/>
    </source>
</evidence>
<keyword evidence="8" id="KW-0560">Oxidoreductase</keyword>
<dbReference type="InterPro" id="IPR000878">
    <property type="entry name" value="4pyrrol_Mease"/>
</dbReference>
<evidence type="ECO:0000256" key="10">
    <source>
        <dbReference type="ARBA" id="ARBA00023244"/>
    </source>
</evidence>
<dbReference type="GO" id="GO:0009236">
    <property type="term" value="P:cobalamin biosynthetic process"/>
    <property type="evidence" value="ECO:0007669"/>
    <property type="project" value="UniProtKB-UniPathway"/>
</dbReference>
<keyword evidence="10" id="KW-0627">Porphyrin biosynthesis</keyword>
<keyword evidence="5 13" id="KW-0489">Methyltransferase</keyword>
<dbReference type="eggNOG" id="COG1010">
    <property type="taxonomic scope" value="Bacteria"/>
</dbReference>
<dbReference type="HOGENOM" id="CLU_663389_0_0_0"/>
<dbReference type="KEGG" id="cap:CLDAP_23870"/>
<evidence type="ECO:0000256" key="1">
    <source>
        <dbReference type="ARBA" id="ARBA00004953"/>
    </source>
</evidence>
<dbReference type="InterPro" id="IPR036291">
    <property type="entry name" value="NAD(P)-bd_dom_sf"/>
</dbReference>
<keyword evidence="9" id="KW-0520">NAD</keyword>
<protein>
    <recommendedName>
        <fullName evidence="3">precorrin-2 dehydrogenase</fullName>
        <ecNumber evidence="3">1.3.1.76</ecNumber>
    </recommendedName>
</protein>
<evidence type="ECO:0000256" key="5">
    <source>
        <dbReference type="ARBA" id="ARBA00022603"/>
    </source>
</evidence>
<dbReference type="EMBL" id="AP012337">
    <property type="protein sequence ID" value="BAM00427.1"/>
    <property type="molecule type" value="Genomic_DNA"/>
</dbReference>
<evidence type="ECO:0000256" key="3">
    <source>
        <dbReference type="ARBA" id="ARBA00012400"/>
    </source>
</evidence>
<dbReference type="NCBIfam" id="TIGR01466">
    <property type="entry name" value="cobJ_cbiH"/>
    <property type="match status" value="1"/>
</dbReference>
<name>I0I589_CALAS</name>
<dbReference type="SUPFAM" id="SSF75615">
    <property type="entry name" value="Siroheme synthase middle domains-like"/>
    <property type="match status" value="1"/>
</dbReference>
<dbReference type="GO" id="GO:0032259">
    <property type="term" value="P:methylation"/>
    <property type="evidence" value="ECO:0007669"/>
    <property type="project" value="UniProtKB-KW"/>
</dbReference>
<reference evidence="13 14" key="1">
    <citation type="submission" date="2012-02" db="EMBL/GenBank/DDBJ databases">
        <title>Complete genome sequence of Caldilinea aerophila DSM 14535 (= NBRC 102666).</title>
        <authorList>
            <person name="Oguchi A."/>
            <person name="Hosoyama A."/>
            <person name="Sekine M."/>
            <person name="Fukai R."/>
            <person name="Kato Y."/>
            <person name="Nakamura S."/>
            <person name="Hanada S."/>
            <person name="Yamazaki S."/>
            <person name="Fujita N."/>
        </authorList>
    </citation>
    <scope>NUCLEOTIDE SEQUENCE [LARGE SCALE GENOMIC DNA]</scope>
    <source>
        <strain evidence="14">DSM 14535 / JCM 11387 / NBRC 104270 / STL-6-O1</strain>
    </source>
</reference>
<keyword evidence="14" id="KW-1185">Reference proteome</keyword>
<evidence type="ECO:0000313" key="14">
    <source>
        <dbReference type="Proteomes" id="UP000007880"/>
    </source>
</evidence>
<dbReference type="GO" id="GO:0019354">
    <property type="term" value="P:siroheme biosynthetic process"/>
    <property type="evidence" value="ECO:0007669"/>
    <property type="project" value="UniProtKB-UniPathway"/>
</dbReference>
<evidence type="ECO:0000256" key="9">
    <source>
        <dbReference type="ARBA" id="ARBA00023027"/>
    </source>
</evidence>
<dbReference type="Pfam" id="PF13241">
    <property type="entry name" value="NAD_binding_7"/>
    <property type="match status" value="1"/>
</dbReference>
<keyword evidence="6 13" id="KW-0808">Transferase</keyword>
<evidence type="ECO:0000256" key="8">
    <source>
        <dbReference type="ARBA" id="ARBA00023002"/>
    </source>
</evidence>
<dbReference type="STRING" id="926550.CLDAP_23870"/>
<feature type="domain" description="Tetrapyrrole methylase" evidence="12">
    <location>
        <begin position="2"/>
        <end position="196"/>
    </location>
</feature>
<evidence type="ECO:0000256" key="11">
    <source>
        <dbReference type="ARBA" id="ARBA00047561"/>
    </source>
</evidence>
<dbReference type="CDD" id="cd11646">
    <property type="entry name" value="Precorrin_3B_C17_MT"/>
    <property type="match status" value="1"/>
</dbReference>
<dbReference type="NCBIfam" id="TIGR01470">
    <property type="entry name" value="cysG_Nterm"/>
    <property type="match status" value="1"/>
</dbReference>
<dbReference type="GO" id="GO:0043115">
    <property type="term" value="F:precorrin-2 dehydrogenase activity"/>
    <property type="evidence" value="ECO:0007669"/>
    <property type="project" value="UniProtKB-EC"/>
</dbReference>
<dbReference type="AlphaFoldDB" id="I0I589"/>
<evidence type="ECO:0000256" key="2">
    <source>
        <dbReference type="ARBA" id="ARBA00005010"/>
    </source>
</evidence>
<proteinExistence type="predicted"/>
<comment type="catalytic activity">
    <reaction evidence="11">
        <text>precorrin-2 + NAD(+) = sirohydrochlorin + NADH + 2 H(+)</text>
        <dbReference type="Rhea" id="RHEA:15613"/>
        <dbReference type="ChEBI" id="CHEBI:15378"/>
        <dbReference type="ChEBI" id="CHEBI:57540"/>
        <dbReference type="ChEBI" id="CHEBI:57945"/>
        <dbReference type="ChEBI" id="CHEBI:58351"/>
        <dbReference type="ChEBI" id="CHEBI:58827"/>
        <dbReference type="EC" id="1.3.1.76"/>
    </reaction>
</comment>
<dbReference type="InterPro" id="IPR051810">
    <property type="entry name" value="Precorrin_MeTrfase"/>
</dbReference>
<dbReference type="PANTHER" id="PTHR47036">
    <property type="entry name" value="COBALT-FACTOR III C(17)-METHYLTRANSFERASE-RELATED"/>
    <property type="match status" value="1"/>
</dbReference>
<dbReference type="SUPFAM" id="SSF53790">
    <property type="entry name" value="Tetrapyrrole methylase"/>
    <property type="match status" value="1"/>
</dbReference>
<dbReference type="InterPro" id="IPR006363">
    <property type="entry name" value="Cbl_synth_CobJ/CibH_dom"/>
</dbReference>
<comment type="pathway">
    <text evidence="2">Porphyrin-containing compound metabolism; siroheme biosynthesis; sirohydrochlorin from precorrin-2: step 1/1.</text>
</comment>
<dbReference type="eggNOG" id="COG1648">
    <property type="taxonomic scope" value="Bacteria"/>
</dbReference>
<dbReference type="UniPathway" id="UPA00262">
    <property type="reaction ID" value="UER00222"/>
</dbReference>
<evidence type="ECO:0000256" key="4">
    <source>
        <dbReference type="ARBA" id="ARBA00022573"/>
    </source>
</evidence>
<dbReference type="Gene3D" id="3.30.950.10">
    <property type="entry name" value="Methyltransferase, Cobalt-precorrin-4 Transmethylase, Domain 2"/>
    <property type="match status" value="1"/>
</dbReference>
<dbReference type="InterPro" id="IPR035996">
    <property type="entry name" value="4pyrrol_Methylase_sf"/>
</dbReference>
<gene>
    <name evidence="13" type="ordered locus">CLDAP_23870</name>
</gene>
<dbReference type="EC" id="1.3.1.76" evidence="3"/>
<dbReference type="UniPathway" id="UPA00148"/>
<dbReference type="Gene3D" id="3.40.50.720">
    <property type="entry name" value="NAD(P)-binding Rossmann-like Domain"/>
    <property type="match status" value="1"/>
</dbReference>
<evidence type="ECO:0000256" key="6">
    <source>
        <dbReference type="ARBA" id="ARBA00022679"/>
    </source>
</evidence>
<sequence>MAAQHHLRAAEVVIGYKFYVELIRPLLTDHQEVVGSPMGEEIERARQAIALAQQGRRVALISSGDVGIYAMAAPVFELLHGQGWQGDDPRVFVTPGVSALQAVAGRVGAAIGHDFCAISLSDLLTPWPIIERRIAAAAWGDFVIAFYNPRSRERTWQLARAVEILRRFRATSTPVAVARNITRHDEQVTVTTLQALDIEAVDMFSLVLVGNSQSFIVAGHIVTPRGYATARLHEAAQGESAKQDRAPDAPRSGVRALYPITLTRFTEAAIVVCGGGKVGERKVRGLLDAAAEEGISPRIRLISPTATETLQQWAAEGRIDWEARPYAAGDLFGARLVFAATSEREVNAAIAQEAAAVGAFCNVADAPEEGDFHVPAVLRTEEALIAVSTGGADPRRAVSYRDRIRSLLSQAGSY</sequence>
<dbReference type="Proteomes" id="UP000007880">
    <property type="component" value="Chromosome"/>
</dbReference>
<dbReference type="PANTHER" id="PTHR47036:SF1">
    <property type="entry name" value="COBALT-FACTOR III C(17)-METHYLTRANSFERASE-RELATED"/>
    <property type="match status" value="1"/>
</dbReference>
<keyword evidence="7" id="KW-0949">S-adenosyl-L-methionine</keyword>
<dbReference type="SUPFAM" id="SSF51735">
    <property type="entry name" value="NAD(P)-binding Rossmann-fold domains"/>
    <property type="match status" value="1"/>
</dbReference>
<accession>I0I589</accession>
<comment type="pathway">
    <text evidence="1">Cofactor biosynthesis; adenosylcobalamin biosynthesis.</text>
</comment>
<dbReference type="Gene3D" id="3.40.1010.10">
    <property type="entry name" value="Cobalt-precorrin-4 Transmethylase, Domain 1"/>
    <property type="match status" value="1"/>
</dbReference>
<dbReference type="InterPro" id="IPR006367">
    <property type="entry name" value="Sirohaem_synthase_N"/>
</dbReference>
<evidence type="ECO:0000256" key="7">
    <source>
        <dbReference type="ARBA" id="ARBA00022691"/>
    </source>
</evidence>
<keyword evidence="4" id="KW-0169">Cobalamin biosynthesis</keyword>
<evidence type="ECO:0000259" key="12">
    <source>
        <dbReference type="Pfam" id="PF00590"/>
    </source>
</evidence>
<dbReference type="Pfam" id="PF00590">
    <property type="entry name" value="TP_methylase"/>
    <property type="match status" value="1"/>
</dbReference>
<dbReference type="GO" id="GO:0008168">
    <property type="term" value="F:methyltransferase activity"/>
    <property type="evidence" value="ECO:0007669"/>
    <property type="project" value="UniProtKB-KW"/>
</dbReference>
<dbReference type="InterPro" id="IPR014777">
    <property type="entry name" value="4pyrrole_Mease_sub1"/>
</dbReference>
<organism evidence="13 14">
    <name type="scientific">Caldilinea aerophila (strain DSM 14535 / JCM 11387 / NBRC 104270 / STL-6-O1)</name>
    <dbReference type="NCBI Taxonomy" id="926550"/>
    <lineage>
        <taxon>Bacteria</taxon>
        <taxon>Bacillati</taxon>
        <taxon>Chloroflexota</taxon>
        <taxon>Caldilineae</taxon>
        <taxon>Caldilineales</taxon>
        <taxon>Caldilineaceae</taxon>
        <taxon>Caldilinea</taxon>
    </lineage>
</organism>
<dbReference type="InterPro" id="IPR014776">
    <property type="entry name" value="4pyrrole_Mease_sub2"/>
</dbReference>